<dbReference type="InterPro" id="IPR016181">
    <property type="entry name" value="Acyl_CoA_acyltransferase"/>
</dbReference>
<evidence type="ECO:0000313" key="2">
    <source>
        <dbReference type="EMBL" id="PWK22664.1"/>
    </source>
</evidence>
<evidence type="ECO:0000259" key="1">
    <source>
        <dbReference type="PROSITE" id="PS51186"/>
    </source>
</evidence>
<dbReference type="EMBL" id="QGGO01000019">
    <property type="protein sequence ID" value="PWK22664.1"/>
    <property type="molecule type" value="Genomic_DNA"/>
</dbReference>
<proteinExistence type="predicted"/>
<dbReference type="InterPro" id="IPR052742">
    <property type="entry name" value="Mito_N-acetyltransferase"/>
</dbReference>
<keyword evidence="2" id="KW-0689">Ribosomal protein</keyword>
<dbReference type="PROSITE" id="PS51186">
    <property type="entry name" value="GNAT"/>
    <property type="match status" value="1"/>
</dbReference>
<comment type="caution">
    <text evidence="2">The sequence shown here is derived from an EMBL/GenBank/DDBJ whole genome shotgun (WGS) entry which is preliminary data.</text>
</comment>
<dbReference type="GO" id="GO:0005840">
    <property type="term" value="C:ribosome"/>
    <property type="evidence" value="ECO:0007669"/>
    <property type="project" value="UniProtKB-KW"/>
</dbReference>
<dbReference type="Gene3D" id="3.40.630.30">
    <property type="match status" value="1"/>
</dbReference>
<feature type="domain" description="N-acetyltransferase" evidence="1">
    <location>
        <begin position="1"/>
        <end position="161"/>
    </location>
</feature>
<dbReference type="GO" id="GO:0016747">
    <property type="term" value="F:acyltransferase activity, transferring groups other than amino-acyl groups"/>
    <property type="evidence" value="ECO:0007669"/>
    <property type="project" value="InterPro"/>
</dbReference>
<accession>A0A316DX97</accession>
<protein>
    <submittedName>
        <fullName evidence="2">Ribosomal protein S18 acetylase RimI-like enzyme</fullName>
    </submittedName>
</protein>
<dbReference type="PANTHER" id="PTHR43138:SF1">
    <property type="entry name" value="N-ACETYLTRANSFERASE ACA1"/>
    <property type="match status" value="1"/>
</dbReference>
<reference evidence="2 3" key="1">
    <citation type="submission" date="2018-05" db="EMBL/GenBank/DDBJ databases">
        <title>Genomic Encyclopedia of Archaeal and Bacterial Type Strains, Phase II (KMG-II): from individual species to whole genera.</title>
        <authorList>
            <person name="Goeker M."/>
        </authorList>
    </citation>
    <scope>NUCLEOTIDE SEQUENCE [LARGE SCALE GENOMIC DNA]</scope>
    <source>
        <strain evidence="2 3">DSM 22214</strain>
    </source>
</reference>
<keyword evidence="3" id="KW-1185">Reference proteome</keyword>
<dbReference type="AlphaFoldDB" id="A0A316DX97"/>
<organism evidence="2 3">
    <name type="scientific">Arcicella aurantiaca</name>
    <dbReference type="NCBI Taxonomy" id="591202"/>
    <lineage>
        <taxon>Bacteria</taxon>
        <taxon>Pseudomonadati</taxon>
        <taxon>Bacteroidota</taxon>
        <taxon>Cytophagia</taxon>
        <taxon>Cytophagales</taxon>
        <taxon>Flectobacillaceae</taxon>
        <taxon>Arcicella</taxon>
    </lineage>
</organism>
<dbReference type="CDD" id="cd04301">
    <property type="entry name" value="NAT_SF"/>
    <property type="match status" value="1"/>
</dbReference>
<dbReference type="PANTHER" id="PTHR43138">
    <property type="entry name" value="ACETYLTRANSFERASE, GNAT FAMILY"/>
    <property type="match status" value="1"/>
</dbReference>
<dbReference type="InterPro" id="IPR000182">
    <property type="entry name" value="GNAT_dom"/>
</dbReference>
<gene>
    <name evidence="2" type="ORF">LV89_03376</name>
</gene>
<dbReference type="RefSeq" id="WP_109744073.1">
    <property type="nucleotide sequence ID" value="NZ_QGGO01000019.1"/>
</dbReference>
<dbReference type="Pfam" id="PF00583">
    <property type="entry name" value="Acetyltransf_1"/>
    <property type="match status" value="1"/>
</dbReference>
<evidence type="ECO:0000313" key="3">
    <source>
        <dbReference type="Proteomes" id="UP000245489"/>
    </source>
</evidence>
<sequence>MQFRRITEQDADAVWNIIHTVIKSGDTWVYAPDSSREKMLDIWFEPSKYAYVAEIDGEIAGTFFLKANQPDLGSHVANAGYMVHPDFRGRGLAEAMCRFSMEEAKRLDFKAMQFNIVMATNTGAIRLWQKCGFEIIGTLPKVYQHQTLGLTDALVMYQWLA</sequence>
<dbReference type="SUPFAM" id="SSF55729">
    <property type="entry name" value="Acyl-CoA N-acyltransferases (Nat)"/>
    <property type="match status" value="1"/>
</dbReference>
<dbReference type="OrthoDB" id="5319888at2"/>
<name>A0A316DX97_9BACT</name>
<dbReference type="Proteomes" id="UP000245489">
    <property type="component" value="Unassembled WGS sequence"/>
</dbReference>
<keyword evidence="2" id="KW-0687">Ribonucleoprotein</keyword>